<name>A0A078F2I1_BRANA</name>
<gene>
    <name evidence="1" type="primary">BnaC05g26640D</name>
    <name evidence="1" type="ORF">GSBRNA2T00124202001</name>
</gene>
<dbReference type="AlphaFoldDB" id="A0A078F2I1"/>
<organism evidence="1 2">
    <name type="scientific">Brassica napus</name>
    <name type="common">Rape</name>
    <dbReference type="NCBI Taxonomy" id="3708"/>
    <lineage>
        <taxon>Eukaryota</taxon>
        <taxon>Viridiplantae</taxon>
        <taxon>Streptophyta</taxon>
        <taxon>Embryophyta</taxon>
        <taxon>Tracheophyta</taxon>
        <taxon>Spermatophyta</taxon>
        <taxon>Magnoliopsida</taxon>
        <taxon>eudicotyledons</taxon>
        <taxon>Gunneridae</taxon>
        <taxon>Pentapetalae</taxon>
        <taxon>rosids</taxon>
        <taxon>malvids</taxon>
        <taxon>Brassicales</taxon>
        <taxon>Brassicaceae</taxon>
        <taxon>Brassiceae</taxon>
        <taxon>Brassica</taxon>
    </lineage>
</organism>
<dbReference type="PaxDb" id="3708-A0A078F2I1"/>
<sequence>MALQFLGLFGDVKTIKKAEDQHAKLFRRSTSELRKRSADDFLSSDRTKMAKTYNGTLPAQPQWNPAYGQQAAYGAYPAGYTAPQAPAPVPQAAAYGVYPAQVTNEFVFGINRWIRDRGFEHIRVGSLCVAAEAARALKFFNCKNKVMQVALGSSASGEIHHAIFKASKMPNEEVEKLSSLSRSSLFCSILFW</sequence>
<dbReference type="Proteomes" id="UP000028999">
    <property type="component" value="Unassembled WGS sequence"/>
</dbReference>
<accession>A0A078F2I1</accession>
<reference evidence="1 2" key="1">
    <citation type="journal article" date="2014" name="Science">
        <title>Plant genetics. Early allopolyploid evolution in the post-Neolithic Brassica napus oilseed genome.</title>
        <authorList>
            <person name="Chalhoub B."/>
            <person name="Denoeud F."/>
            <person name="Liu S."/>
            <person name="Parkin I.A."/>
            <person name="Tang H."/>
            <person name="Wang X."/>
            <person name="Chiquet J."/>
            <person name="Belcram H."/>
            <person name="Tong C."/>
            <person name="Samans B."/>
            <person name="Correa M."/>
            <person name="Da Silva C."/>
            <person name="Just J."/>
            <person name="Falentin C."/>
            <person name="Koh C.S."/>
            <person name="Le Clainche I."/>
            <person name="Bernard M."/>
            <person name="Bento P."/>
            <person name="Noel B."/>
            <person name="Labadie K."/>
            <person name="Alberti A."/>
            <person name="Charles M."/>
            <person name="Arnaud D."/>
            <person name="Guo H."/>
            <person name="Daviaud C."/>
            <person name="Alamery S."/>
            <person name="Jabbari K."/>
            <person name="Zhao M."/>
            <person name="Edger P.P."/>
            <person name="Chelaifa H."/>
            <person name="Tack D."/>
            <person name="Lassalle G."/>
            <person name="Mestiri I."/>
            <person name="Schnel N."/>
            <person name="Le Paslier M.C."/>
            <person name="Fan G."/>
            <person name="Renault V."/>
            <person name="Bayer P.E."/>
            <person name="Golicz A.A."/>
            <person name="Manoli S."/>
            <person name="Lee T.H."/>
            <person name="Thi V.H."/>
            <person name="Chalabi S."/>
            <person name="Hu Q."/>
            <person name="Fan C."/>
            <person name="Tollenaere R."/>
            <person name="Lu Y."/>
            <person name="Battail C."/>
            <person name="Shen J."/>
            <person name="Sidebottom C.H."/>
            <person name="Wang X."/>
            <person name="Canaguier A."/>
            <person name="Chauveau A."/>
            <person name="Berard A."/>
            <person name="Deniot G."/>
            <person name="Guan M."/>
            <person name="Liu Z."/>
            <person name="Sun F."/>
            <person name="Lim Y.P."/>
            <person name="Lyons E."/>
            <person name="Town C.D."/>
            <person name="Bancroft I."/>
            <person name="Wang X."/>
            <person name="Meng J."/>
            <person name="Ma J."/>
            <person name="Pires J.C."/>
            <person name="King G.J."/>
            <person name="Brunel D."/>
            <person name="Delourme R."/>
            <person name="Renard M."/>
            <person name="Aury J.M."/>
            <person name="Adams K.L."/>
            <person name="Batley J."/>
            <person name="Snowdon R.J."/>
            <person name="Tost J."/>
            <person name="Edwards D."/>
            <person name="Zhou Y."/>
            <person name="Hua W."/>
            <person name="Sharpe A.G."/>
            <person name="Paterson A.H."/>
            <person name="Guan C."/>
            <person name="Wincker P."/>
        </authorList>
    </citation>
    <scope>NUCLEOTIDE SEQUENCE [LARGE SCALE GENOMIC DNA]</scope>
    <source>
        <strain evidence="2">cv. Darmor-bzh</strain>
    </source>
</reference>
<evidence type="ECO:0000313" key="2">
    <source>
        <dbReference type="Proteomes" id="UP000028999"/>
    </source>
</evidence>
<dbReference type="Gramene" id="CDY07302">
    <property type="protein sequence ID" value="CDY07302"/>
    <property type="gene ID" value="GSBRNA2T00124202001"/>
</dbReference>
<dbReference type="EMBL" id="LK031977">
    <property type="protein sequence ID" value="CDY07302.1"/>
    <property type="molecule type" value="Genomic_DNA"/>
</dbReference>
<dbReference type="STRING" id="3708.A0A078F2I1"/>
<protein>
    <submittedName>
        <fullName evidence="1">BnaC05g26640D protein</fullName>
    </submittedName>
</protein>
<proteinExistence type="predicted"/>
<keyword evidence="2" id="KW-1185">Reference proteome</keyword>
<evidence type="ECO:0000313" key="1">
    <source>
        <dbReference type="EMBL" id="CDY07302.1"/>
    </source>
</evidence>